<dbReference type="EMBL" id="JOPB01000029">
    <property type="protein sequence ID" value="OUI77658.1"/>
    <property type="molecule type" value="Genomic_DNA"/>
</dbReference>
<evidence type="ECO:0000313" key="2">
    <source>
        <dbReference type="Proteomes" id="UP000194946"/>
    </source>
</evidence>
<reference evidence="2" key="1">
    <citation type="submission" date="2014-06" db="EMBL/GenBank/DDBJ databases">
        <authorList>
            <person name="Winans N.J."/>
            <person name="Newell P.D."/>
            <person name="Douglas A.E."/>
        </authorList>
    </citation>
    <scope>NUCLEOTIDE SEQUENCE [LARGE SCALE GENOMIC DNA]</scope>
    <source>
        <strain evidence="2">DmL_052</strain>
    </source>
</reference>
<gene>
    <name evidence="1" type="ORF">HK18_05110</name>
</gene>
<protein>
    <submittedName>
        <fullName evidence="1">Uncharacterized protein</fullName>
    </submittedName>
</protein>
<name>A0A251ZSL5_9PROT</name>
<comment type="caution">
    <text evidence="1">The sequence shown here is derived from an EMBL/GenBank/DDBJ whole genome shotgun (WGS) entry which is preliminary data.</text>
</comment>
<evidence type="ECO:0000313" key="1">
    <source>
        <dbReference type="EMBL" id="OUI77658.1"/>
    </source>
</evidence>
<dbReference type="AlphaFoldDB" id="A0A251ZSL5"/>
<proteinExistence type="predicted"/>
<dbReference type="Proteomes" id="UP000194946">
    <property type="component" value="Unassembled WGS sequence"/>
</dbReference>
<organism evidence="1 2">
    <name type="scientific">Commensalibacter intestini</name>
    <dbReference type="NCBI Taxonomy" id="479936"/>
    <lineage>
        <taxon>Bacteria</taxon>
        <taxon>Pseudomonadati</taxon>
        <taxon>Pseudomonadota</taxon>
        <taxon>Alphaproteobacteria</taxon>
        <taxon>Acetobacterales</taxon>
        <taxon>Acetobacteraceae</taxon>
    </lineage>
</organism>
<keyword evidence="2" id="KW-1185">Reference proteome</keyword>
<sequence length="194" mass="21848">MFNYKFFLILLFFIYIPSTTYGNDIPKDTLNKIQNLIKLHADTVACKMSPEEAKKIEVFLIDNHNPGFETYYVGWAGDLGCLGGNRTEEYIISEVNAVGNDLSRYGFIVANDDAFQEEKNPQLSNVFDGIESIKHPTIDTFKIISGAHKDANCGEGPGIRLPAALYSYLLISKDYGQSWKIAQKKFLQCTNDIK</sequence>
<accession>A0A251ZSL5</accession>